<gene>
    <name evidence="2" type="ORF">MBLL_03317</name>
</gene>
<reference evidence="2" key="1">
    <citation type="submission" date="2019-12" db="EMBL/GenBank/DDBJ databases">
        <authorList>
            <person name="Cremers G."/>
        </authorList>
    </citation>
    <scope>NUCLEOTIDE SEQUENCE</scope>
    <source>
        <strain evidence="2">Mbul2</strain>
    </source>
</reference>
<dbReference type="Gene3D" id="1.20.1270.180">
    <property type="match status" value="1"/>
</dbReference>
<protein>
    <recommendedName>
        <fullName evidence="1">Lysozyme inhibitor LprI-like N-terminal domain-containing protein</fullName>
    </recommendedName>
</protein>
<dbReference type="PANTHER" id="PTHR39176:SF1">
    <property type="entry name" value="PERIPLASMIC PROTEIN"/>
    <property type="match status" value="1"/>
</dbReference>
<evidence type="ECO:0000313" key="2">
    <source>
        <dbReference type="EMBL" id="CAA2144199.1"/>
    </source>
</evidence>
<dbReference type="EMBL" id="LR743511">
    <property type="protein sequence ID" value="CAA2144199.1"/>
    <property type="molecule type" value="Genomic_DNA"/>
</dbReference>
<feature type="domain" description="Lysozyme inhibitor LprI-like N-terminal" evidence="1">
    <location>
        <begin position="70"/>
        <end position="160"/>
    </location>
</feature>
<evidence type="ECO:0000259" key="1">
    <source>
        <dbReference type="Pfam" id="PF07007"/>
    </source>
</evidence>
<dbReference type="InterPro" id="IPR009739">
    <property type="entry name" value="LprI-like_N"/>
</dbReference>
<accession>A0A679KAU3</accession>
<organism evidence="2">
    <name type="scientific">Methylobacterium bullatum</name>
    <dbReference type="NCBI Taxonomy" id="570505"/>
    <lineage>
        <taxon>Bacteria</taxon>
        <taxon>Pseudomonadati</taxon>
        <taxon>Pseudomonadota</taxon>
        <taxon>Alphaproteobacteria</taxon>
        <taxon>Hyphomicrobiales</taxon>
        <taxon>Methylobacteriaceae</taxon>
        <taxon>Methylobacterium</taxon>
    </lineage>
</organism>
<sequence>MTSGFHGHLKAGFIPVRSWLFLSGEPKITMTRTLAFPVAVMVSLLGSIVVEPSYAAGMNTQTYSPDYDKCMDKSGGVTAEMLDCASAELSLQDKKLNAAYQALMRKSTDEEKTALRDSQRGWLAYRTASCKLTMIFGGGGTMDLIAASSCNLDETARRVFFLESLLAE</sequence>
<proteinExistence type="predicted"/>
<name>A0A679KAU3_9HYPH</name>
<dbReference type="PANTHER" id="PTHR39176">
    <property type="entry name" value="PERIPLASMIC PROTEIN-RELATED"/>
    <property type="match status" value="1"/>
</dbReference>
<dbReference type="AlphaFoldDB" id="A0A679KAU3"/>
<dbReference type="Pfam" id="PF07007">
    <property type="entry name" value="LprI"/>
    <property type="match status" value="1"/>
</dbReference>